<organism evidence="11 12">
    <name type="scientific">Vibrio ponticus</name>
    <dbReference type="NCBI Taxonomy" id="265668"/>
    <lineage>
        <taxon>Bacteria</taxon>
        <taxon>Pseudomonadati</taxon>
        <taxon>Pseudomonadota</taxon>
        <taxon>Gammaproteobacteria</taxon>
        <taxon>Vibrionales</taxon>
        <taxon>Vibrionaceae</taxon>
        <taxon>Vibrio</taxon>
    </lineage>
</organism>
<dbReference type="GO" id="GO:0022857">
    <property type="term" value="F:transmembrane transporter activity"/>
    <property type="evidence" value="ECO:0007669"/>
    <property type="project" value="UniProtKB-UniRule"/>
</dbReference>
<keyword evidence="4 9" id="KW-0997">Cell inner membrane</keyword>
<keyword evidence="5 9" id="KW-0812">Transmembrane</keyword>
<evidence type="ECO:0000256" key="4">
    <source>
        <dbReference type="ARBA" id="ARBA00022519"/>
    </source>
</evidence>
<dbReference type="Pfam" id="PF04290">
    <property type="entry name" value="DctQ"/>
    <property type="match status" value="1"/>
</dbReference>
<evidence type="ECO:0000313" key="11">
    <source>
        <dbReference type="EMBL" id="ROV59338.1"/>
    </source>
</evidence>
<dbReference type="RefSeq" id="WP_114765148.1">
    <property type="nucleotide sequence ID" value="NZ_RKIK01000044.1"/>
</dbReference>
<feature type="domain" description="Tripartite ATP-independent periplasmic transporters DctQ component" evidence="10">
    <location>
        <begin position="21"/>
        <end position="150"/>
    </location>
</feature>
<keyword evidence="6 9" id="KW-1133">Transmembrane helix</keyword>
<gene>
    <name evidence="11" type="ORF">EGH82_14225</name>
</gene>
<dbReference type="PANTHER" id="PTHR35011:SF2">
    <property type="entry name" value="2,3-DIKETO-L-GULONATE TRAP TRANSPORTER SMALL PERMEASE PROTEIN YIAM"/>
    <property type="match status" value="1"/>
</dbReference>
<feature type="transmembrane region" description="Helical" evidence="9">
    <location>
        <begin position="83"/>
        <end position="104"/>
    </location>
</feature>
<dbReference type="GO" id="GO:0005886">
    <property type="term" value="C:plasma membrane"/>
    <property type="evidence" value="ECO:0007669"/>
    <property type="project" value="UniProtKB-SubCell"/>
</dbReference>
<comment type="function">
    <text evidence="9">Part of the tripartite ATP-independent periplasmic (TRAP) transport system.</text>
</comment>
<keyword evidence="3" id="KW-1003">Cell membrane</keyword>
<dbReference type="AlphaFoldDB" id="A0A3N3DYS5"/>
<dbReference type="PANTHER" id="PTHR35011">
    <property type="entry name" value="2,3-DIKETO-L-GULONATE TRAP TRANSPORTER SMALL PERMEASE PROTEIN YIAM"/>
    <property type="match status" value="1"/>
</dbReference>
<dbReference type="InterPro" id="IPR055348">
    <property type="entry name" value="DctQ"/>
</dbReference>
<reference evidence="11 12" key="1">
    <citation type="submission" date="2018-11" db="EMBL/GenBank/DDBJ databases">
        <title>Vibrio ponticus strain CAIM 1751 pathogenic for the snapper Lutjanus guttatus.</title>
        <authorList>
            <person name="Soto-Rodriguez S."/>
            <person name="Lozano-Olvera R."/>
            <person name="Gomez-Gil B."/>
        </authorList>
    </citation>
    <scope>NUCLEOTIDE SEQUENCE [LARGE SCALE GENOMIC DNA]</scope>
    <source>
        <strain evidence="11 12">CAIM 1751</strain>
    </source>
</reference>
<dbReference type="EMBL" id="RKIK01000044">
    <property type="protein sequence ID" value="ROV59338.1"/>
    <property type="molecule type" value="Genomic_DNA"/>
</dbReference>
<evidence type="ECO:0000256" key="2">
    <source>
        <dbReference type="ARBA" id="ARBA00022448"/>
    </source>
</evidence>
<accession>A0A3N3DYS5</accession>
<dbReference type="GO" id="GO:0015740">
    <property type="term" value="P:C4-dicarboxylate transport"/>
    <property type="evidence" value="ECO:0007669"/>
    <property type="project" value="TreeGrafter"/>
</dbReference>
<keyword evidence="2 9" id="KW-0813">Transport</keyword>
<protein>
    <recommendedName>
        <fullName evidence="9">TRAP transporter small permease protein</fullName>
    </recommendedName>
</protein>
<dbReference type="InterPro" id="IPR007387">
    <property type="entry name" value="TRAP_DctQ"/>
</dbReference>
<comment type="similarity">
    <text evidence="8 9">Belongs to the TRAP transporter small permease family.</text>
</comment>
<evidence type="ECO:0000259" key="10">
    <source>
        <dbReference type="Pfam" id="PF04290"/>
    </source>
</evidence>
<evidence type="ECO:0000256" key="9">
    <source>
        <dbReference type="RuleBase" id="RU369079"/>
    </source>
</evidence>
<comment type="subunit">
    <text evidence="9">The complex comprises the extracytoplasmic solute receptor protein and the two transmembrane proteins.</text>
</comment>
<feature type="transmembrane region" description="Helical" evidence="9">
    <location>
        <begin position="12"/>
        <end position="32"/>
    </location>
</feature>
<evidence type="ECO:0000256" key="5">
    <source>
        <dbReference type="ARBA" id="ARBA00022692"/>
    </source>
</evidence>
<feature type="transmembrane region" description="Helical" evidence="9">
    <location>
        <begin position="124"/>
        <end position="143"/>
    </location>
</feature>
<proteinExistence type="inferred from homology"/>
<evidence type="ECO:0000256" key="3">
    <source>
        <dbReference type="ARBA" id="ARBA00022475"/>
    </source>
</evidence>
<sequence length="159" mass="18414">MRWIDRNLEAALGGLLLAGVVGLITVQVVMRYVFQNSLSWSEELTLWCFIWFIWFGISYAFKERKHVRVTFFQDLLPEKIRKYLDIIIDVTIVIFLLMMTYESYKLMTLPYVMSQTSVVLNLPIPLLYASAPIGSLLSVFRIVQHYSKALQTSAVPLEV</sequence>
<comment type="caution">
    <text evidence="11">The sequence shown here is derived from an EMBL/GenBank/DDBJ whole genome shotgun (WGS) entry which is preliminary data.</text>
</comment>
<feature type="transmembrane region" description="Helical" evidence="9">
    <location>
        <begin position="44"/>
        <end position="62"/>
    </location>
</feature>
<evidence type="ECO:0000256" key="7">
    <source>
        <dbReference type="ARBA" id="ARBA00023136"/>
    </source>
</evidence>
<evidence type="ECO:0000256" key="1">
    <source>
        <dbReference type="ARBA" id="ARBA00004429"/>
    </source>
</evidence>
<keyword evidence="7 9" id="KW-0472">Membrane</keyword>
<dbReference type="Proteomes" id="UP000278792">
    <property type="component" value="Unassembled WGS sequence"/>
</dbReference>
<evidence type="ECO:0000313" key="12">
    <source>
        <dbReference type="Proteomes" id="UP000278792"/>
    </source>
</evidence>
<comment type="subcellular location">
    <subcellularLocation>
        <location evidence="1 9">Cell inner membrane</location>
        <topology evidence="1 9">Multi-pass membrane protein</topology>
    </subcellularLocation>
</comment>
<name>A0A3N3DYS5_9VIBR</name>
<evidence type="ECO:0000256" key="6">
    <source>
        <dbReference type="ARBA" id="ARBA00022989"/>
    </source>
</evidence>
<evidence type="ECO:0000256" key="8">
    <source>
        <dbReference type="ARBA" id="ARBA00038436"/>
    </source>
</evidence>